<sequence>MKAGFTGFFLLIPAVMNLPVLLSAPIRKEQVAEIVEWIGPDQGRFDQLFALFARSEPRVAQRAAWPLSYCVILHPELIMPHYKTIVALLNDPEQPAAVKRNILRLMDQAPGIPEKFHGPVMDSCFRILEDPGETIAARAFAIGILNQMTDNYPEILPELKTAVEFILPNASPGVRSRALKILRKGEKRKK</sequence>
<organism evidence="1 2">
    <name type="scientific">Niabella drilacis (strain DSM 25811 / CCM 8410 / CCUG 62505 / LMG 26954 / E90)</name>
    <dbReference type="NCBI Taxonomy" id="1285928"/>
    <lineage>
        <taxon>Bacteria</taxon>
        <taxon>Pseudomonadati</taxon>
        <taxon>Bacteroidota</taxon>
        <taxon>Chitinophagia</taxon>
        <taxon>Chitinophagales</taxon>
        <taxon>Chitinophagaceae</taxon>
        <taxon>Niabella</taxon>
    </lineage>
</organism>
<protein>
    <recommendedName>
        <fullName evidence="3">HEAT repeat-containing protein</fullName>
    </recommendedName>
</protein>
<dbReference type="EMBL" id="FMZO01000011">
    <property type="protein sequence ID" value="SDD61285.1"/>
    <property type="molecule type" value="Genomic_DNA"/>
</dbReference>
<dbReference type="AlphaFoldDB" id="A0A1G6W8A0"/>
<name>A0A1G6W8A0_NIADE</name>
<evidence type="ECO:0008006" key="3">
    <source>
        <dbReference type="Google" id="ProtNLM"/>
    </source>
</evidence>
<dbReference type="Proteomes" id="UP000198757">
    <property type="component" value="Unassembled WGS sequence"/>
</dbReference>
<dbReference type="STRING" id="1285928.SAMN04487894_11116"/>
<dbReference type="InterPro" id="IPR016024">
    <property type="entry name" value="ARM-type_fold"/>
</dbReference>
<dbReference type="SUPFAM" id="SSF48371">
    <property type="entry name" value="ARM repeat"/>
    <property type="match status" value="1"/>
</dbReference>
<accession>A0A1G6W8A0</accession>
<evidence type="ECO:0000313" key="1">
    <source>
        <dbReference type="EMBL" id="SDD61285.1"/>
    </source>
</evidence>
<gene>
    <name evidence="1" type="ORF">SAMN04487894_11116</name>
</gene>
<proteinExistence type="predicted"/>
<reference evidence="2" key="1">
    <citation type="submission" date="2016-10" db="EMBL/GenBank/DDBJ databases">
        <authorList>
            <person name="Varghese N."/>
            <person name="Submissions S."/>
        </authorList>
    </citation>
    <scope>NUCLEOTIDE SEQUENCE [LARGE SCALE GENOMIC DNA]</scope>
    <source>
        <strain evidence="2">DSM 25811 / CCM 8410 / LMG 26954 / E90</strain>
    </source>
</reference>
<keyword evidence="2" id="KW-1185">Reference proteome</keyword>
<evidence type="ECO:0000313" key="2">
    <source>
        <dbReference type="Proteomes" id="UP000198757"/>
    </source>
</evidence>